<evidence type="ECO:0000313" key="2">
    <source>
        <dbReference type="EMBL" id="AUX45421.1"/>
    </source>
</evidence>
<dbReference type="AlphaFoldDB" id="A0A2L0F1P0"/>
<feature type="signal peptide" evidence="1">
    <location>
        <begin position="1"/>
        <end position="25"/>
    </location>
</feature>
<keyword evidence="1" id="KW-0732">Signal</keyword>
<evidence type="ECO:0008006" key="4">
    <source>
        <dbReference type="Google" id="ProtNLM"/>
    </source>
</evidence>
<proteinExistence type="predicted"/>
<evidence type="ECO:0000256" key="1">
    <source>
        <dbReference type="SAM" id="SignalP"/>
    </source>
</evidence>
<protein>
    <recommendedName>
        <fullName evidence="4">Secreted protein</fullName>
    </recommendedName>
</protein>
<dbReference type="EMBL" id="CP012673">
    <property type="protein sequence ID" value="AUX45421.1"/>
    <property type="molecule type" value="Genomic_DNA"/>
</dbReference>
<organism evidence="2 3">
    <name type="scientific">Sorangium cellulosum</name>
    <name type="common">Polyangium cellulosum</name>
    <dbReference type="NCBI Taxonomy" id="56"/>
    <lineage>
        <taxon>Bacteria</taxon>
        <taxon>Pseudomonadati</taxon>
        <taxon>Myxococcota</taxon>
        <taxon>Polyangia</taxon>
        <taxon>Polyangiales</taxon>
        <taxon>Polyangiaceae</taxon>
        <taxon>Sorangium</taxon>
    </lineage>
</organism>
<feature type="chain" id="PRO_5014804648" description="Secreted protein" evidence="1">
    <location>
        <begin position="26"/>
        <end position="163"/>
    </location>
</feature>
<dbReference type="Proteomes" id="UP000238348">
    <property type="component" value="Chromosome"/>
</dbReference>
<evidence type="ECO:0000313" key="3">
    <source>
        <dbReference type="Proteomes" id="UP000238348"/>
    </source>
</evidence>
<reference evidence="2 3" key="1">
    <citation type="submission" date="2015-09" db="EMBL/GenBank/DDBJ databases">
        <title>Sorangium comparison.</title>
        <authorList>
            <person name="Zaburannyi N."/>
            <person name="Bunk B."/>
            <person name="Overmann J."/>
            <person name="Mueller R."/>
        </authorList>
    </citation>
    <scope>NUCLEOTIDE SEQUENCE [LARGE SCALE GENOMIC DNA]</scope>
    <source>
        <strain evidence="2 3">So ce26</strain>
    </source>
</reference>
<gene>
    <name evidence="2" type="ORF">SOCE26_069120</name>
</gene>
<accession>A0A2L0F1P0</accession>
<name>A0A2L0F1P0_SORCE</name>
<sequence>MKARKLILGFMGTMLAVSLAGTVLADDVATYPASMCRPQDSGSLEVLSNGGVENPTSSSVTALCPVERKWEDGGWMTKLSGTAWVLDRNTSTNSCCRAVSRNPSGGNVEGTWVCTSGSSTSYQSLSVPQITDTTTFSHFYLECTVPGATGSTSGLLSFKATQE</sequence>